<dbReference type="RefSeq" id="WP_111113660.1">
    <property type="nucleotide sequence ID" value="NZ_LXXM01000226.1"/>
</dbReference>
<evidence type="ECO:0000313" key="1">
    <source>
        <dbReference type="EMBL" id="PZS87696.1"/>
    </source>
</evidence>
<dbReference type="EMBL" id="LXXM01000226">
    <property type="protein sequence ID" value="PZS87696.1"/>
    <property type="molecule type" value="Genomic_DNA"/>
</dbReference>
<comment type="caution">
    <text evidence="1">The sequence shown here is derived from an EMBL/GenBank/DDBJ whole genome shotgun (WGS) entry which is preliminary data.</text>
</comment>
<organism evidence="1 2">
    <name type="scientific">Stenotrophomonas maltophilia</name>
    <name type="common">Pseudomonas maltophilia</name>
    <name type="synonym">Xanthomonas maltophilia</name>
    <dbReference type="NCBI Taxonomy" id="40324"/>
    <lineage>
        <taxon>Bacteria</taxon>
        <taxon>Pseudomonadati</taxon>
        <taxon>Pseudomonadota</taxon>
        <taxon>Gammaproteobacteria</taxon>
        <taxon>Lysobacterales</taxon>
        <taxon>Lysobacteraceae</taxon>
        <taxon>Stenotrophomonas</taxon>
        <taxon>Stenotrophomonas maltophilia group</taxon>
    </lineage>
</organism>
<proteinExistence type="predicted"/>
<evidence type="ECO:0000313" key="2">
    <source>
        <dbReference type="Proteomes" id="UP000249614"/>
    </source>
</evidence>
<sequence>MRIVQPEDDRGLAMYVDPISGHTYAVICNPIADEDAYRFRLICAQIKDWIKQVNTARSVSRTPGIVIYEKLKVPSSEMNSEDTKTRVAALIREARVLGGAHHLVSDRRTP</sequence>
<accession>A0A2W6I1B5</accession>
<reference evidence="1 2" key="1">
    <citation type="submission" date="2016-05" db="EMBL/GenBank/DDBJ databases">
        <authorList>
            <person name="Lavstsen T."/>
            <person name="Jespersen J.S."/>
        </authorList>
    </citation>
    <scope>NUCLEOTIDE SEQUENCE [LARGE SCALE GENOMIC DNA]</scope>
    <source>
        <strain evidence="1 2">SM-5815</strain>
    </source>
</reference>
<dbReference type="Proteomes" id="UP000249614">
    <property type="component" value="Unassembled WGS sequence"/>
</dbReference>
<name>A0A2W6I1B5_STEMA</name>
<dbReference type="AlphaFoldDB" id="A0A2W6I1B5"/>
<gene>
    <name evidence="1" type="ORF">A7X83_01770</name>
</gene>
<protein>
    <submittedName>
        <fullName evidence="1">Uncharacterized protein</fullName>
    </submittedName>
</protein>